<dbReference type="PIRSF" id="PIRSF002808">
    <property type="entry name" value="Hexose_phosphate_transp"/>
    <property type="match status" value="1"/>
</dbReference>
<dbReference type="GO" id="GO:0035435">
    <property type="term" value="P:phosphate ion transmembrane transport"/>
    <property type="evidence" value="ECO:0007669"/>
    <property type="project" value="TreeGrafter"/>
</dbReference>
<name>B6XIQ9_9GAMM</name>
<dbReference type="InterPro" id="IPR000849">
    <property type="entry name" value="Sugar_P_transporter"/>
</dbReference>
<proteinExistence type="inferred from homology"/>
<feature type="transmembrane region" description="Helical" evidence="6">
    <location>
        <begin position="298"/>
        <end position="324"/>
    </location>
</feature>
<dbReference type="CDD" id="cd17345">
    <property type="entry name" value="MFS_GlpT"/>
    <property type="match status" value="1"/>
</dbReference>
<dbReference type="PANTHER" id="PTHR43826">
    <property type="entry name" value="GLUCOSE-6-PHOSPHATE EXCHANGER SLC37A4"/>
    <property type="match status" value="1"/>
</dbReference>
<keyword evidence="3 6" id="KW-0812">Transmembrane</keyword>
<feature type="transmembrane region" description="Helical" evidence="6">
    <location>
        <begin position="367"/>
        <end position="383"/>
    </location>
</feature>
<evidence type="ECO:0000256" key="5">
    <source>
        <dbReference type="ARBA" id="ARBA00023136"/>
    </source>
</evidence>
<dbReference type="Pfam" id="PF07690">
    <property type="entry name" value="MFS_1"/>
    <property type="match status" value="1"/>
</dbReference>
<dbReference type="Proteomes" id="UP000003729">
    <property type="component" value="Unassembled WGS sequence"/>
</dbReference>
<feature type="transmembrane region" description="Helical" evidence="6">
    <location>
        <begin position="103"/>
        <end position="122"/>
    </location>
</feature>
<feature type="domain" description="Major facilitator superfamily (MFS) profile" evidence="7">
    <location>
        <begin position="65"/>
        <end position="480"/>
    </location>
</feature>
<reference evidence="8 9" key="1">
    <citation type="submission" date="2008-10" db="EMBL/GenBank/DDBJ databases">
        <title>Draft genome sequence of Providencia alcalifaciens (DSM 30120).</title>
        <authorList>
            <person name="Sudarsanam P."/>
            <person name="Ley R."/>
            <person name="Guruge J."/>
            <person name="Turnbaugh P.J."/>
            <person name="Mahowald M."/>
            <person name="Liep D."/>
            <person name="Gordon J."/>
        </authorList>
    </citation>
    <scope>NUCLEOTIDE SEQUENCE [LARGE SCALE GENOMIC DNA]</scope>
    <source>
        <strain evidence="8 9">DSM 30120</strain>
    </source>
</reference>
<evidence type="ECO:0000256" key="4">
    <source>
        <dbReference type="ARBA" id="ARBA00022989"/>
    </source>
</evidence>
<dbReference type="InterPro" id="IPR051337">
    <property type="entry name" value="OPA_Antiporter"/>
</dbReference>
<organism evidence="8 9">
    <name type="scientific">Providencia alcalifaciens DSM 30120</name>
    <dbReference type="NCBI Taxonomy" id="520999"/>
    <lineage>
        <taxon>Bacteria</taxon>
        <taxon>Pseudomonadati</taxon>
        <taxon>Pseudomonadota</taxon>
        <taxon>Gammaproteobacteria</taxon>
        <taxon>Enterobacterales</taxon>
        <taxon>Morganellaceae</taxon>
        <taxon>Providencia</taxon>
    </lineage>
</organism>
<evidence type="ECO:0000256" key="6">
    <source>
        <dbReference type="SAM" id="Phobius"/>
    </source>
</evidence>
<feature type="transmembrane region" description="Helical" evidence="6">
    <location>
        <begin position="134"/>
        <end position="150"/>
    </location>
</feature>
<dbReference type="NCBIfam" id="NF047787">
    <property type="entry name" value="PhglyTportPgtP"/>
    <property type="match status" value="1"/>
</dbReference>
<dbReference type="AlphaFoldDB" id="B6XIQ9"/>
<feature type="transmembrane region" description="Helical" evidence="6">
    <location>
        <begin position="389"/>
        <end position="409"/>
    </location>
</feature>
<comment type="similarity">
    <text evidence="2">Belongs to the major facilitator superfamily. Organophosphate:Pi antiporter (OPA) (TC 2.A.1.4) family.</text>
</comment>
<keyword evidence="5 6" id="KW-0472">Membrane</keyword>
<dbReference type="InterPro" id="IPR036259">
    <property type="entry name" value="MFS_trans_sf"/>
</dbReference>
<gene>
    <name evidence="8" type="ORF">PROVALCAL_03254</name>
</gene>
<comment type="caution">
    <text evidence="8">The sequence shown here is derived from an EMBL/GenBank/DDBJ whole genome shotgun (WGS) entry which is preliminary data.</text>
</comment>
<evidence type="ECO:0000256" key="1">
    <source>
        <dbReference type="ARBA" id="ARBA00004127"/>
    </source>
</evidence>
<evidence type="ECO:0000259" key="7">
    <source>
        <dbReference type="PROSITE" id="PS50850"/>
    </source>
</evidence>
<feature type="transmembrane region" description="Helical" evidence="6">
    <location>
        <begin position="227"/>
        <end position="246"/>
    </location>
</feature>
<dbReference type="GO" id="GO:0005886">
    <property type="term" value="C:plasma membrane"/>
    <property type="evidence" value="ECO:0007669"/>
    <property type="project" value="TreeGrafter"/>
</dbReference>
<feature type="transmembrane region" description="Helical" evidence="6">
    <location>
        <begin position="336"/>
        <end position="355"/>
    </location>
</feature>
<dbReference type="InterPro" id="IPR020846">
    <property type="entry name" value="MFS_dom"/>
</dbReference>
<dbReference type="InterPro" id="IPR021159">
    <property type="entry name" value="Sugar-P_transporter_CS"/>
</dbReference>
<protein>
    <submittedName>
        <fullName evidence="8">Putative glycerol-3-phosphate transporter</fullName>
    </submittedName>
</protein>
<sequence length="498" mass="55095">MTQILHIAIFFQQEHDDPVRNKTTKTSGNFFLLYFTGEPMLSFLKPATAKKQIAPEKVPTTYKRYRVQALLSVFLGYLAYYIVRNNFTLSTPYLKENLDLSTTQIGLLTSCMLIAYGISKGVMSSLADKASPKAFMAFGLILCAIVNFGMGFSNAFWLFAGFVVLNGMFQGMGVGPSFITIANWFPRRERGRIGAFWNISHNVGGGIVAPIVGAAFAVLGTEHWQSASYMVPACIAILFAAVVLVLGKGSPKQEGLPALDQMMPEEKVILTSAQKEKSPENMSAFQIFCTYVLKNKNAWYISFVDVFVYMVRFGVISWLPIYLLTEKNFSKDQMSVAFLFFEWAAIPSTLLAGWLTDKLFKGRRMPLAIVCMTLIFFCLIGYWQSQSLAVVTFFAAVVGCLIYVPQFLASVQTMEIVPSFAVGSAVGLRGFMSYILGATLGTSLFGFVVDRMGWHAGFYLLLGGIVCCIIFCVLSHLGALELERNRQEVLTNGQLANA</sequence>
<dbReference type="Gene3D" id="1.20.1250.20">
    <property type="entry name" value="MFS general substrate transporter like domains"/>
    <property type="match status" value="2"/>
</dbReference>
<feature type="transmembrane region" description="Helical" evidence="6">
    <location>
        <begin position="65"/>
        <end position="83"/>
    </location>
</feature>
<dbReference type="EMBL" id="ABXW01000060">
    <property type="protein sequence ID" value="EEB44747.1"/>
    <property type="molecule type" value="Genomic_DNA"/>
</dbReference>
<evidence type="ECO:0000313" key="8">
    <source>
        <dbReference type="EMBL" id="EEB44747.1"/>
    </source>
</evidence>
<dbReference type="PANTHER" id="PTHR43826:SF6">
    <property type="entry name" value="GLYCEROL-3-PHOSPHATE TRANSPORTER"/>
    <property type="match status" value="1"/>
</dbReference>
<evidence type="ECO:0000256" key="3">
    <source>
        <dbReference type="ARBA" id="ARBA00022692"/>
    </source>
</evidence>
<dbReference type="PROSITE" id="PS50850">
    <property type="entry name" value="MFS"/>
    <property type="match status" value="1"/>
</dbReference>
<accession>B6XIQ9</accession>
<dbReference type="InterPro" id="IPR011701">
    <property type="entry name" value="MFS"/>
</dbReference>
<feature type="transmembrane region" description="Helical" evidence="6">
    <location>
        <begin position="156"/>
        <end position="182"/>
    </location>
</feature>
<evidence type="ECO:0000256" key="2">
    <source>
        <dbReference type="ARBA" id="ARBA00009598"/>
    </source>
</evidence>
<dbReference type="eggNOG" id="COG2271">
    <property type="taxonomic scope" value="Bacteria"/>
</dbReference>
<keyword evidence="4 6" id="KW-1133">Transmembrane helix</keyword>
<dbReference type="PROSITE" id="PS00942">
    <property type="entry name" value="GLPT"/>
    <property type="match status" value="1"/>
</dbReference>
<dbReference type="SUPFAM" id="SSF103473">
    <property type="entry name" value="MFS general substrate transporter"/>
    <property type="match status" value="1"/>
</dbReference>
<comment type="subcellular location">
    <subcellularLocation>
        <location evidence="1">Endomembrane system</location>
        <topology evidence="1">Multi-pass membrane protein</topology>
    </subcellularLocation>
</comment>
<dbReference type="NCBIfam" id="TIGR00881">
    <property type="entry name" value="2A0104"/>
    <property type="match status" value="1"/>
</dbReference>
<dbReference type="GO" id="GO:0012505">
    <property type="term" value="C:endomembrane system"/>
    <property type="evidence" value="ECO:0007669"/>
    <property type="project" value="UniProtKB-SubCell"/>
</dbReference>
<dbReference type="GO" id="GO:0061513">
    <property type="term" value="F:glucose 6-phosphate:phosphate antiporter activity"/>
    <property type="evidence" value="ECO:0007669"/>
    <property type="project" value="TreeGrafter"/>
</dbReference>
<evidence type="ECO:0000313" key="9">
    <source>
        <dbReference type="Proteomes" id="UP000003729"/>
    </source>
</evidence>
<feature type="transmembrane region" description="Helical" evidence="6">
    <location>
        <begin position="456"/>
        <end position="477"/>
    </location>
</feature>
<feature type="transmembrane region" description="Helical" evidence="6">
    <location>
        <begin position="203"/>
        <end position="221"/>
    </location>
</feature>
<feature type="transmembrane region" description="Helical" evidence="6">
    <location>
        <begin position="416"/>
        <end position="436"/>
    </location>
</feature>
<reference evidence="8 9" key="2">
    <citation type="submission" date="2008-10" db="EMBL/GenBank/DDBJ databases">
        <authorList>
            <person name="Fulton L."/>
            <person name="Clifton S."/>
            <person name="Fulton B."/>
            <person name="Xu J."/>
            <person name="Minx P."/>
            <person name="Pepin K.H."/>
            <person name="Johnson M."/>
            <person name="Bhonagiri V."/>
            <person name="Nash W.E."/>
            <person name="Mardis E.R."/>
            <person name="Wilson R.K."/>
        </authorList>
    </citation>
    <scope>NUCLEOTIDE SEQUENCE [LARGE SCALE GENOMIC DNA]</scope>
    <source>
        <strain evidence="8 9">DSM 30120</strain>
    </source>
</reference>